<proteinExistence type="predicted"/>
<reference evidence="2" key="1">
    <citation type="submission" date="2019-11" db="EMBL/GenBank/DDBJ databases">
        <authorList>
            <person name="Li J."/>
        </authorList>
    </citation>
    <scope>NUCLEOTIDE SEQUENCE</scope>
    <source>
        <strain evidence="2">B6B</strain>
    </source>
</reference>
<protein>
    <submittedName>
        <fullName evidence="2">Metallophosphoesterase</fullName>
    </submittedName>
</protein>
<dbReference type="InterPro" id="IPR029052">
    <property type="entry name" value="Metallo-depent_PP-like"/>
</dbReference>
<accession>A0A6A8D9U4</accession>
<dbReference type="EMBL" id="WJNG01000005">
    <property type="protein sequence ID" value="MRH42374.1"/>
    <property type="molecule type" value="Genomic_DNA"/>
</dbReference>
<dbReference type="PANTHER" id="PTHR31302:SF32">
    <property type="entry name" value="PHOSPHOESTERASE"/>
    <property type="match status" value="1"/>
</dbReference>
<dbReference type="GO" id="GO:0016020">
    <property type="term" value="C:membrane"/>
    <property type="evidence" value="ECO:0007669"/>
    <property type="project" value="GOC"/>
</dbReference>
<dbReference type="InterPro" id="IPR004843">
    <property type="entry name" value="Calcineurin-like_PHP"/>
</dbReference>
<dbReference type="InterPro" id="IPR051158">
    <property type="entry name" value="Metallophosphoesterase_sf"/>
</dbReference>
<keyword evidence="3" id="KW-1185">Reference proteome</keyword>
<dbReference type="Proteomes" id="UP000799092">
    <property type="component" value="Unassembled WGS sequence"/>
</dbReference>
<evidence type="ECO:0000313" key="3">
    <source>
        <dbReference type="Proteomes" id="UP000799092"/>
    </source>
</evidence>
<dbReference type="RefSeq" id="WP_153736026.1">
    <property type="nucleotide sequence ID" value="NZ_WJNG01000005.1"/>
</dbReference>
<dbReference type="AlphaFoldDB" id="A0A6A8D9U4"/>
<dbReference type="GO" id="GO:0008758">
    <property type="term" value="F:UDP-2,3-diacylglucosamine hydrolase activity"/>
    <property type="evidence" value="ECO:0007669"/>
    <property type="project" value="TreeGrafter"/>
</dbReference>
<evidence type="ECO:0000313" key="2">
    <source>
        <dbReference type="EMBL" id="MRH42374.1"/>
    </source>
</evidence>
<organism evidence="2 3">
    <name type="scientific">Aquibacillus halophilus</name>
    <dbReference type="NCBI Taxonomy" id="930132"/>
    <lineage>
        <taxon>Bacteria</taxon>
        <taxon>Bacillati</taxon>
        <taxon>Bacillota</taxon>
        <taxon>Bacilli</taxon>
        <taxon>Bacillales</taxon>
        <taxon>Bacillaceae</taxon>
        <taxon>Aquibacillus</taxon>
    </lineage>
</organism>
<dbReference type="Gene3D" id="3.60.21.10">
    <property type="match status" value="1"/>
</dbReference>
<dbReference type="OrthoDB" id="9780884at2"/>
<gene>
    <name evidence="2" type="ORF">GH741_06720</name>
</gene>
<comment type="caution">
    <text evidence="2">The sequence shown here is derived from an EMBL/GenBank/DDBJ whole genome shotgun (WGS) entry which is preliminary data.</text>
</comment>
<dbReference type="SUPFAM" id="SSF56300">
    <property type="entry name" value="Metallo-dependent phosphatases"/>
    <property type="match status" value="1"/>
</dbReference>
<dbReference type="Pfam" id="PF00149">
    <property type="entry name" value="Metallophos"/>
    <property type="match status" value="1"/>
</dbReference>
<sequence>MVFYISLLLVCSLLIVIYMVFKAYHDIIDYRTLNLTKTSKLIKPLKLFFISDIHRRKIKVKTLKKISETFDLVIIGGDLTEKGVPMERVEENIKILQSLRAPIYFVWGNNDYEINHCKLSDTLKENEVTILTNDSSTLELDTSTFSFIGSDCCHRGEPDIEQGLKRASGNYTILITHDPYSICEFSEEQMSKIDLVLSGHTHGGQIRVFGLGFYTRGGTSQFMNTTVMVSEGYGYTKLPFRLGTNAECHVITLN</sequence>
<evidence type="ECO:0000259" key="1">
    <source>
        <dbReference type="Pfam" id="PF00149"/>
    </source>
</evidence>
<dbReference type="PANTHER" id="PTHR31302">
    <property type="entry name" value="TRANSMEMBRANE PROTEIN WITH METALLOPHOSPHOESTERASE DOMAIN-RELATED"/>
    <property type="match status" value="1"/>
</dbReference>
<dbReference type="GO" id="GO:0009245">
    <property type="term" value="P:lipid A biosynthetic process"/>
    <property type="evidence" value="ECO:0007669"/>
    <property type="project" value="TreeGrafter"/>
</dbReference>
<feature type="domain" description="Calcineurin-like phosphoesterase" evidence="1">
    <location>
        <begin position="46"/>
        <end position="203"/>
    </location>
</feature>
<name>A0A6A8D9U4_9BACI</name>